<dbReference type="GO" id="GO:0031119">
    <property type="term" value="P:tRNA pseudouridine synthesis"/>
    <property type="evidence" value="ECO:0007669"/>
    <property type="project" value="UniProtKB-UniRule"/>
</dbReference>
<evidence type="ECO:0000256" key="3">
    <source>
        <dbReference type="ARBA" id="ARBA00023235"/>
    </source>
</evidence>
<evidence type="ECO:0000259" key="8">
    <source>
        <dbReference type="Pfam" id="PF01416"/>
    </source>
</evidence>
<feature type="active site" description="Nucleophile" evidence="4 5">
    <location>
        <position position="52"/>
    </location>
</feature>
<dbReference type="PIRSF" id="PIRSF001430">
    <property type="entry name" value="tRNA_psdUrid_synth"/>
    <property type="match status" value="1"/>
</dbReference>
<gene>
    <name evidence="4" type="primary">truA</name>
    <name evidence="9" type="ORF">JN12_00308</name>
</gene>
<dbReference type="AlphaFoldDB" id="A0A562WR68"/>
<dbReference type="EC" id="5.4.99.12" evidence="4"/>
<dbReference type="InterPro" id="IPR020103">
    <property type="entry name" value="PsdUridine_synth_cat_dom_sf"/>
</dbReference>
<accession>A0A562WR68</accession>
<dbReference type="InterPro" id="IPR020095">
    <property type="entry name" value="PsdUridine_synth_TruA_C"/>
</dbReference>
<feature type="domain" description="Pseudouridine synthase I TruA alpha/beta" evidence="8">
    <location>
        <begin position="143"/>
        <end position="242"/>
    </location>
</feature>
<dbReference type="CDD" id="cd02570">
    <property type="entry name" value="PseudoU_synth_EcTruA"/>
    <property type="match status" value="1"/>
</dbReference>
<name>A0A562WR68_9BACT</name>
<comment type="subunit">
    <text evidence="4">Homodimer.</text>
</comment>
<comment type="caution">
    <text evidence="4">Lacks conserved residue(s) required for the propagation of feature annotation.</text>
</comment>
<comment type="catalytic activity">
    <reaction evidence="4 7">
        <text>uridine(38/39/40) in tRNA = pseudouridine(38/39/40) in tRNA</text>
        <dbReference type="Rhea" id="RHEA:22376"/>
        <dbReference type="Rhea" id="RHEA-COMP:10085"/>
        <dbReference type="Rhea" id="RHEA-COMP:10087"/>
        <dbReference type="ChEBI" id="CHEBI:65314"/>
        <dbReference type="ChEBI" id="CHEBI:65315"/>
        <dbReference type="EC" id="5.4.99.12"/>
    </reaction>
</comment>
<dbReference type="GO" id="GO:0160147">
    <property type="term" value="F:tRNA pseudouridine(38-40) synthase activity"/>
    <property type="evidence" value="ECO:0007669"/>
    <property type="project" value="UniProtKB-EC"/>
</dbReference>
<dbReference type="Gene3D" id="3.30.70.660">
    <property type="entry name" value="Pseudouridine synthase I, catalytic domain, C-terminal subdomain"/>
    <property type="match status" value="1"/>
</dbReference>
<dbReference type="InterPro" id="IPR001406">
    <property type="entry name" value="PsdUridine_synth_TruA"/>
</dbReference>
<protein>
    <recommendedName>
        <fullName evidence="4">tRNA pseudouridine synthase A</fullName>
        <ecNumber evidence="4">5.4.99.12</ecNumber>
    </recommendedName>
    <alternativeName>
        <fullName evidence="4">tRNA pseudouridine(38-40) synthase</fullName>
    </alternativeName>
    <alternativeName>
        <fullName evidence="4">tRNA pseudouridylate synthase I</fullName>
    </alternativeName>
    <alternativeName>
        <fullName evidence="4">tRNA-uridine isomerase I</fullName>
    </alternativeName>
</protein>
<feature type="binding site" evidence="4 6">
    <location>
        <position position="110"/>
    </location>
    <ligand>
        <name>substrate</name>
    </ligand>
</feature>
<feature type="domain" description="Pseudouridine synthase I TruA alpha/beta" evidence="8">
    <location>
        <begin position="7"/>
        <end position="99"/>
    </location>
</feature>
<reference evidence="9 10" key="1">
    <citation type="submission" date="2019-07" db="EMBL/GenBank/DDBJ databases">
        <title>Genomic Encyclopedia of Archaeal and Bacterial Type Strains, Phase II (KMG-II): from individual species to whole genera.</title>
        <authorList>
            <person name="Goeker M."/>
        </authorList>
    </citation>
    <scope>NUCLEOTIDE SEQUENCE [LARGE SCALE GENOMIC DNA]</scope>
    <source>
        <strain evidence="9 10">ATCC BAA-1139</strain>
    </source>
</reference>
<evidence type="ECO:0000256" key="6">
    <source>
        <dbReference type="PIRSR" id="PIRSR001430-2"/>
    </source>
</evidence>
<evidence type="ECO:0000256" key="4">
    <source>
        <dbReference type="HAMAP-Rule" id="MF_00171"/>
    </source>
</evidence>
<organism evidence="9 10">
    <name type="scientific">Geobacter argillaceus</name>
    <dbReference type="NCBI Taxonomy" id="345631"/>
    <lineage>
        <taxon>Bacteria</taxon>
        <taxon>Pseudomonadati</taxon>
        <taxon>Thermodesulfobacteriota</taxon>
        <taxon>Desulfuromonadia</taxon>
        <taxon>Geobacterales</taxon>
        <taxon>Geobacteraceae</taxon>
        <taxon>Geobacter</taxon>
    </lineage>
</organism>
<dbReference type="GO" id="GO:0003723">
    <property type="term" value="F:RNA binding"/>
    <property type="evidence" value="ECO:0007669"/>
    <property type="project" value="InterPro"/>
</dbReference>
<dbReference type="NCBIfam" id="TIGR00071">
    <property type="entry name" value="hisT_truA"/>
    <property type="match status" value="1"/>
</dbReference>
<keyword evidence="10" id="KW-1185">Reference proteome</keyword>
<evidence type="ECO:0000256" key="7">
    <source>
        <dbReference type="RuleBase" id="RU003792"/>
    </source>
</evidence>
<dbReference type="SUPFAM" id="SSF55120">
    <property type="entry name" value="Pseudouridine synthase"/>
    <property type="match status" value="1"/>
</dbReference>
<dbReference type="RefSeq" id="WP_145017405.1">
    <property type="nucleotide sequence ID" value="NZ_VLLN01000002.1"/>
</dbReference>
<proteinExistence type="inferred from homology"/>
<comment type="function">
    <text evidence="4">Formation of pseudouridine at positions 38, 39 and 40 in the anticodon stem and loop of transfer RNAs.</text>
</comment>
<dbReference type="Pfam" id="PF01416">
    <property type="entry name" value="PseudoU_synth_1"/>
    <property type="match status" value="2"/>
</dbReference>
<dbReference type="FunFam" id="3.30.70.580:FF:000001">
    <property type="entry name" value="tRNA pseudouridine synthase A"/>
    <property type="match status" value="1"/>
</dbReference>
<keyword evidence="2 4" id="KW-0819">tRNA processing</keyword>
<dbReference type="Proteomes" id="UP000319449">
    <property type="component" value="Unassembled WGS sequence"/>
</dbReference>
<dbReference type="InterPro" id="IPR020094">
    <property type="entry name" value="TruA/RsuA/RluB/E/F_N"/>
</dbReference>
<keyword evidence="3 4" id="KW-0413">Isomerase</keyword>
<dbReference type="PANTHER" id="PTHR11142">
    <property type="entry name" value="PSEUDOURIDYLATE SYNTHASE"/>
    <property type="match status" value="1"/>
</dbReference>
<dbReference type="HAMAP" id="MF_00171">
    <property type="entry name" value="TruA"/>
    <property type="match status" value="1"/>
</dbReference>
<comment type="similarity">
    <text evidence="1 4 7">Belongs to the tRNA pseudouridine synthase TruA family.</text>
</comment>
<evidence type="ECO:0000256" key="5">
    <source>
        <dbReference type="PIRSR" id="PIRSR001430-1"/>
    </source>
</evidence>
<dbReference type="InterPro" id="IPR020097">
    <property type="entry name" value="PsdUridine_synth_TruA_a/b_dom"/>
</dbReference>
<evidence type="ECO:0000256" key="1">
    <source>
        <dbReference type="ARBA" id="ARBA00009375"/>
    </source>
</evidence>
<evidence type="ECO:0000313" key="10">
    <source>
        <dbReference type="Proteomes" id="UP000319449"/>
    </source>
</evidence>
<sequence length="242" mass="26564">MRTIKLIIEYDGTNYAGWQVQPNGLAIQQLLEEGLARLVKHPVRLSSSGRTDAGVHARGMVAAFGTETAVPVQAFRDGLNALLPPDIAVRQAVEAALEFNPRRDAIGKQYRYTILAAQCRSPLARLYAWHLRKPLDLARMRQAAALFVGEHDFAAFRTTGCAARTTVRRITALEIVREGAFIHIDVYGTGFLRNMVRIMVGTLVAVGAGRFEPDRVSRCLEEGCAAGPTAPAHGLCLMEVYY</sequence>
<dbReference type="OrthoDB" id="9811823at2"/>
<dbReference type="EMBL" id="VLLN01000002">
    <property type="protein sequence ID" value="TWJ32898.1"/>
    <property type="molecule type" value="Genomic_DNA"/>
</dbReference>
<evidence type="ECO:0000313" key="9">
    <source>
        <dbReference type="EMBL" id="TWJ32898.1"/>
    </source>
</evidence>
<comment type="caution">
    <text evidence="9">The sequence shown here is derived from an EMBL/GenBank/DDBJ whole genome shotgun (WGS) entry which is preliminary data.</text>
</comment>
<dbReference type="PANTHER" id="PTHR11142:SF0">
    <property type="entry name" value="TRNA PSEUDOURIDINE SYNTHASE-LIKE 1"/>
    <property type="match status" value="1"/>
</dbReference>
<evidence type="ECO:0000256" key="2">
    <source>
        <dbReference type="ARBA" id="ARBA00022694"/>
    </source>
</evidence>
<dbReference type="Gene3D" id="3.30.70.580">
    <property type="entry name" value="Pseudouridine synthase I, catalytic domain, N-terminal subdomain"/>
    <property type="match status" value="1"/>
</dbReference>